<evidence type="ECO:0000313" key="1">
    <source>
        <dbReference type="EMBL" id="AFV11370.1"/>
    </source>
</evidence>
<dbReference type="HOGENOM" id="CLU_189760_1_1_9"/>
<dbReference type="EMBL" id="CP003732">
    <property type="protein sequence ID" value="AFV11370.1"/>
    <property type="molecule type" value="Genomic_DNA"/>
</dbReference>
<organism evidence="1 2">
    <name type="scientific">Thermacetogenium phaeum (strain ATCC BAA-254 / DSM 26808 / PB)</name>
    <dbReference type="NCBI Taxonomy" id="1089553"/>
    <lineage>
        <taxon>Bacteria</taxon>
        <taxon>Bacillati</taxon>
        <taxon>Bacillota</taxon>
        <taxon>Clostridia</taxon>
        <taxon>Thermoanaerobacterales</taxon>
        <taxon>Thermoanaerobacteraceae</taxon>
        <taxon>Thermacetogenium</taxon>
    </lineage>
</organism>
<dbReference type="STRING" id="1089553.Tph_c11480"/>
<name>K4LHE4_THEPS</name>
<proteinExistence type="predicted"/>
<evidence type="ECO:0000313" key="2">
    <source>
        <dbReference type="Proteomes" id="UP000000467"/>
    </source>
</evidence>
<sequence length="72" mass="7854">MILYTPLPLELVFAEKDGAVPYQEVVVSGVTLVVQPVGSGLGKIVQIRSTDPAVYLKPEFQPGQQIIISYRP</sequence>
<keyword evidence="2" id="KW-1185">Reference proteome</keyword>
<dbReference type="KEGG" id="tpz:Tph_c11480"/>
<dbReference type="RefSeq" id="WP_015050251.1">
    <property type="nucleotide sequence ID" value="NC_018870.1"/>
</dbReference>
<gene>
    <name evidence="1" type="ordered locus">Tph_c11480</name>
</gene>
<dbReference type="Pfam" id="PF14035">
    <property type="entry name" value="YlzJ"/>
    <property type="match status" value="1"/>
</dbReference>
<dbReference type="Proteomes" id="UP000000467">
    <property type="component" value="Chromosome"/>
</dbReference>
<reference evidence="1 2" key="1">
    <citation type="journal article" date="2012" name="BMC Genomics">
        <title>Genome-guided analysis of physiological and morphological traits of the fermentative acetate oxidizer Thermacetogenium phaeum.</title>
        <authorList>
            <person name="Oehler D."/>
            <person name="Poehlein A."/>
            <person name="Leimbach A."/>
            <person name="Muller N."/>
            <person name="Daniel R."/>
            <person name="Gottschalk G."/>
            <person name="Schink B."/>
        </authorList>
    </citation>
    <scope>NUCLEOTIDE SEQUENCE [LARGE SCALE GENOMIC DNA]</scope>
    <source>
        <strain evidence="2">ATCC BAA-254 / DSM 26808 / PB</strain>
    </source>
</reference>
<dbReference type="OrthoDB" id="1683573at2"/>
<accession>K4LHE4</accession>
<dbReference type="AlphaFoldDB" id="K4LHE4"/>
<dbReference type="eggNOG" id="ENOG5033ACS">
    <property type="taxonomic scope" value="Bacteria"/>
</dbReference>
<dbReference type="InterPro" id="IPR025619">
    <property type="entry name" value="YlzJ"/>
</dbReference>
<protein>
    <recommendedName>
        <fullName evidence="3">YlzJ-like protein</fullName>
    </recommendedName>
</protein>
<evidence type="ECO:0008006" key="3">
    <source>
        <dbReference type="Google" id="ProtNLM"/>
    </source>
</evidence>